<organism evidence="1 2">
    <name type="scientific">Panagrellus redivivus</name>
    <name type="common">Microworm</name>
    <dbReference type="NCBI Taxonomy" id="6233"/>
    <lineage>
        <taxon>Eukaryota</taxon>
        <taxon>Metazoa</taxon>
        <taxon>Ecdysozoa</taxon>
        <taxon>Nematoda</taxon>
        <taxon>Chromadorea</taxon>
        <taxon>Rhabditida</taxon>
        <taxon>Tylenchina</taxon>
        <taxon>Panagrolaimomorpha</taxon>
        <taxon>Panagrolaimoidea</taxon>
        <taxon>Panagrolaimidae</taxon>
        <taxon>Panagrellus</taxon>
    </lineage>
</organism>
<dbReference type="AlphaFoldDB" id="A0A7E4UUA4"/>
<evidence type="ECO:0000313" key="2">
    <source>
        <dbReference type="WBParaSite" id="Pan_g12858.t1"/>
    </source>
</evidence>
<proteinExistence type="predicted"/>
<dbReference type="Proteomes" id="UP000492821">
    <property type="component" value="Unassembled WGS sequence"/>
</dbReference>
<sequence length="177" mass="20908">MAIYDFNDRIPADLIDGFNLYAYGKEEVLLQLEPFAEKGVDFVRKSLRRAFIKLNKEDKTSHALMAKFLMEDKKADEIIDYENFEAVSITAALCYQQDMRHIMYWNHKPDTSNSSDFYKALWNAWKKLELKSKVIYLENVRDAMFKKAVQYKIPTECTSYMNGLQNWAIQKCEEKDK</sequence>
<evidence type="ECO:0000313" key="1">
    <source>
        <dbReference type="Proteomes" id="UP000492821"/>
    </source>
</evidence>
<reference evidence="1" key="1">
    <citation type="journal article" date="2013" name="Genetics">
        <title>The draft genome and transcriptome of Panagrellus redivivus are shaped by the harsh demands of a free-living lifestyle.</title>
        <authorList>
            <person name="Srinivasan J."/>
            <person name="Dillman A.R."/>
            <person name="Macchietto M.G."/>
            <person name="Heikkinen L."/>
            <person name="Lakso M."/>
            <person name="Fracchia K.M."/>
            <person name="Antoshechkin I."/>
            <person name="Mortazavi A."/>
            <person name="Wong G."/>
            <person name="Sternberg P.W."/>
        </authorList>
    </citation>
    <scope>NUCLEOTIDE SEQUENCE [LARGE SCALE GENOMIC DNA]</scope>
    <source>
        <strain evidence="1">MT8872</strain>
    </source>
</reference>
<reference evidence="2" key="2">
    <citation type="submission" date="2020-10" db="UniProtKB">
        <authorList>
            <consortium name="WormBaseParasite"/>
        </authorList>
    </citation>
    <scope>IDENTIFICATION</scope>
</reference>
<accession>A0A7E4UUA4</accession>
<keyword evidence="1" id="KW-1185">Reference proteome</keyword>
<dbReference type="WBParaSite" id="Pan_g12858.t1">
    <property type="protein sequence ID" value="Pan_g12858.t1"/>
    <property type="gene ID" value="Pan_g12858"/>
</dbReference>
<protein>
    <submittedName>
        <fullName evidence="2">DNA alkylation repair enzyme</fullName>
    </submittedName>
</protein>
<name>A0A7E4UUA4_PANRE</name>